<feature type="compositionally biased region" description="Basic and acidic residues" evidence="1">
    <location>
        <begin position="41"/>
        <end position="51"/>
    </location>
</feature>
<protein>
    <submittedName>
        <fullName evidence="2">Uncharacterized protein</fullName>
    </submittedName>
</protein>
<accession>A0ABC8T953</accession>
<gene>
    <name evidence="2" type="ORF">ILEXP_LOCUS35134</name>
</gene>
<feature type="region of interest" description="Disordered" evidence="1">
    <location>
        <begin position="37"/>
        <end position="83"/>
    </location>
</feature>
<evidence type="ECO:0000256" key="1">
    <source>
        <dbReference type="SAM" id="MobiDB-lite"/>
    </source>
</evidence>
<proteinExistence type="predicted"/>
<name>A0ABC8T953_9AQUA</name>
<comment type="caution">
    <text evidence="2">The sequence shown here is derived from an EMBL/GenBank/DDBJ whole genome shotgun (WGS) entry which is preliminary data.</text>
</comment>
<dbReference type="EMBL" id="CAUOFW020004502">
    <property type="protein sequence ID" value="CAK9165937.1"/>
    <property type="molecule type" value="Genomic_DNA"/>
</dbReference>
<dbReference type="AlphaFoldDB" id="A0ABC8T953"/>
<sequence>MGRIPENPLLQLHLTTNDEQQATTIATPQTRIINHNTVNNDEIRQHNEFRQHPHRPPTNFNNTTTDHHRQPQHSESPQHHHTQ</sequence>
<keyword evidence="3" id="KW-1185">Reference proteome</keyword>
<organism evidence="2 3">
    <name type="scientific">Ilex paraguariensis</name>
    <name type="common">yerba mate</name>
    <dbReference type="NCBI Taxonomy" id="185542"/>
    <lineage>
        <taxon>Eukaryota</taxon>
        <taxon>Viridiplantae</taxon>
        <taxon>Streptophyta</taxon>
        <taxon>Embryophyta</taxon>
        <taxon>Tracheophyta</taxon>
        <taxon>Spermatophyta</taxon>
        <taxon>Magnoliopsida</taxon>
        <taxon>eudicotyledons</taxon>
        <taxon>Gunneridae</taxon>
        <taxon>Pentapetalae</taxon>
        <taxon>asterids</taxon>
        <taxon>campanulids</taxon>
        <taxon>Aquifoliales</taxon>
        <taxon>Aquifoliaceae</taxon>
        <taxon>Ilex</taxon>
    </lineage>
</organism>
<dbReference type="Proteomes" id="UP001642360">
    <property type="component" value="Unassembled WGS sequence"/>
</dbReference>
<evidence type="ECO:0000313" key="2">
    <source>
        <dbReference type="EMBL" id="CAK9165937.1"/>
    </source>
</evidence>
<evidence type="ECO:0000313" key="3">
    <source>
        <dbReference type="Proteomes" id="UP001642360"/>
    </source>
</evidence>
<reference evidence="2 3" key="1">
    <citation type="submission" date="2024-02" db="EMBL/GenBank/DDBJ databases">
        <authorList>
            <person name="Vignale AGUSTIN F."/>
            <person name="Sosa J E."/>
            <person name="Modenutti C."/>
        </authorList>
    </citation>
    <scope>NUCLEOTIDE SEQUENCE [LARGE SCALE GENOMIC DNA]</scope>
</reference>